<dbReference type="Proteomes" id="UP000192511">
    <property type="component" value="Unassembled WGS sequence"/>
</dbReference>
<organism evidence="3 4">
    <name type="scientific">Legionella anisa</name>
    <dbReference type="NCBI Taxonomy" id="28082"/>
    <lineage>
        <taxon>Bacteria</taxon>
        <taxon>Pseudomonadati</taxon>
        <taxon>Pseudomonadota</taxon>
        <taxon>Gammaproteobacteria</taxon>
        <taxon>Legionellales</taxon>
        <taxon>Legionellaceae</taxon>
        <taxon>Legionella</taxon>
    </lineage>
</organism>
<keyword evidence="1" id="KW-0175">Coiled coil</keyword>
<accession>A0AAX0WYD5</accession>
<feature type="region of interest" description="Disordered" evidence="2">
    <location>
        <begin position="336"/>
        <end position="372"/>
    </location>
</feature>
<feature type="coiled-coil region" evidence="1">
    <location>
        <begin position="217"/>
        <end position="310"/>
    </location>
</feature>
<sequence>MTRLEELVYALATVIVRYHDSQDNIAAKDKLVAALEPTTRRKKSHERAVEIIQDTKVNFAAYLEGKINACTRGYQARKEFLSFILNEISHLKEQLDRKTPLNSEELQALQEQLTQLFIDFRQLLNIKKGFKHSVTLNNSKGSITQELFGLLNDRYVGGKYCNSGQLLIDEVLFVLHMTTDDSNDELKDIAANICFEQQIFLEFQNNKLKKVTEESGKDNLKLENESLKLESSAQKSKLEAQQLELESQKLKIETQRSELEQLKSIDKQKSEPISQLQELTEKNKVQLATIEKLTEELEKTKAELQKAKEAPPRRLPVYTPFYGSLAALSMLQSGTNPRFFQQQTTQPTTTSSQDLPKLEDLEGNSSNRSLIE</sequence>
<reference evidence="3" key="1">
    <citation type="submission" date="2017-12" db="EMBL/GenBank/DDBJ databases">
        <title>FDA dAtabase for Regulatory Grade micrObial Sequences (FDA-ARGOS): Supporting development and validation of Infectious Disease Dx tests.</title>
        <authorList>
            <person name="Kerrigan L."/>
            <person name="Tallon L.J."/>
            <person name="Sadzewicz L."/>
            <person name="Sengamalay N."/>
            <person name="Ott S."/>
            <person name="Godinez A."/>
            <person name="Nagaraj S."/>
            <person name="Vavikolanu K."/>
            <person name="Vyas G."/>
            <person name="Nadendla S."/>
            <person name="Aluvathingal J."/>
            <person name="Sichtig H."/>
        </authorList>
    </citation>
    <scope>NUCLEOTIDE SEQUENCE [LARGE SCALE GENOMIC DNA]</scope>
    <source>
        <strain evidence="3">FDAARGOS_200</strain>
    </source>
</reference>
<comment type="caution">
    <text evidence="3">The sequence shown here is derived from an EMBL/GenBank/DDBJ whole genome shotgun (WGS) entry which is preliminary data.</text>
</comment>
<evidence type="ECO:0008006" key="5">
    <source>
        <dbReference type="Google" id="ProtNLM"/>
    </source>
</evidence>
<evidence type="ECO:0000313" key="4">
    <source>
        <dbReference type="Proteomes" id="UP000192511"/>
    </source>
</evidence>
<gene>
    <name evidence="3" type="ORF">A6J39_014625</name>
</gene>
<evidence type="ECO:0000256" key="2">
    <source>
        <dbReference type="SAM" id="MobiDB-lite"/>
    </source>
</evidence>
<name>A0AAX0WYD5_9GAMM</name>
<proteinExistence type="predicted"/>
<dbReference type="EMBL" id="NBTX02000004">
    <property type="protein sequence ID" value="PNL62341.1"/>
    <property type="molecule type" value="Genomic_DNA"/>
</dbReference>
<evidence type="ECO:0000313" key="3">
    <source>
        <dbReference type="EMBL" id="PNL62341.1"/>
    </source>
</evidence>
<dbReference type="RefSeq" id="WP_019233705.1">
    <property type="nucleotide sequence ID" value="NZ_CAAAHR010000016.1"/>
</dbReference>
<protein>
    <recommendedName>
        <fullName evidence="5">Type IV secretion protein Dot</fullName>
    </recommendedName>
</protein>
<feature type="compositionally biased region" description="Polar residues" evidence="2">
    <location>
        <begin position="363"/>
        <end position="372"/>
    </location>
</feature>
<dbReference type="GeneID" id="98065277"/>
<feature type="compositionally biased region" description="Low complexity" evidence="2">
    <location>
        <begin position="341"/>
        <end position="353"/>
    </location>
</feature>
<evidence type="ECO:0000256" key="1">
    <source>
        <dbReference type="SAM" id="Coils"/>
    </source>
</evidence>
<keyword evidence="4" id="KW-1185">Reference proteome</keyword>
<dbReference type="AlphaFoldDB" id="A0AAX0WYD5"/>